<dbReference type="Pfam" id="PF00078">
    <property type="entry name" value="RVT_1"/>
    <property type="match status" value="1"/>
</dbReference>
<keyword evidence="2" id="KW-0808">Transferase</keyword>
<protein>
    <recommendedName>
        <fullName evidence="1">RNA-directed DNA polymerase</fullName>
        <ecNumber evidence="1">2.7.7.49</ecNumber>
    </recommendedName>
</protein>
<dbReference type="InterPro" id="IPR036397">
    <property type="entry name" value="RNaseH_sf"/>
</dbReference>
<dbReference type="Pfam" id="PF17917">
    <property type="entry name" value="RT_RNaseH"/>
    <property type="match status" value="1"/>
</dbReference>
<feature type="region of interest" description="Disordered" evidence="8">
    <location>
        <begin position="1"/>
        <end position="169"/>
    </location>
</feature>
<evidence type="ECO:0000259" key="10">
    <source>
        <dbReference type="PROSITE" id="PS50994"/>
    </source>
</evidence>
<dbReference type="InterPro" id="IPR043502">
    <property type="entry name" value="DNA/RNA_pol_sf"/>
</dbReference>
<dbReference type="CDD" id="cd00303">
    <property type="entry name" value="retropepsin_like"/>
    <property type="match status" value="1"/>
</dbReference>
<dbReference type="InterPro" id="IPR050951">
    <property type="entry name" value="Retrovirus_Pol_polyprotein"/>
</dbReference>
<dbReference type="InterPro" id="IPR012337">
    <property type="entry name" value="RNaseH-like_sf"/>
</dbReference>
<dbReference type="Proteomes" id="UP000479190">
    <property type="component" value="Unassembled WGS sequence"/>
</dbReference>
<keyword evidence="4" id="KW-0540">Nuclease</keyword>
<accession>A0A6H5IXK1</accession>
<evidence type="ECO:0000256" key="6">
    <source>
        <dbReference type="ARBA" id="ARBA00022801"/>
    </source>
</evidence>
<dbReference type="Gene3D" id="2.40.70.10">
    <property type="entry name" value="Acid Proteases"/>
    <property type="match status" value="1"/>
</dbReference>
<dbReference type="InterPro" id="IPR000477">
    <property type="entry name" value="RT_dom"/>
</dbReference>
<dbReference type="Gene3D" id="3.30.420.10">
    <property type="entry name" value="Ribonuclease H-like superfamily/Ribonuclease H"/>
    <property type="match status" value="1"/>
</dbReference>
<dbReference type="OrthoDB" id="7687112at2759"/>
<dbReference type="Gene3D" id="1.10.340.70">
    <property type="match status" value="1"/>
</dbReference>
<dbReference type="GO" id="GO:0003964">
    <property type="term" value="F:RNA-directed DNA polymerase activity"/>
    <property type="evidence" value="ECO:0007669"/>
    <property type="project" value="UniProtKB-KW"/>
</dbReference>
<dbReference type="GO" id="GO:0003676">
    <property type="term" value="F:nucleic acid binding"/>
    <property type="evidence" value="ECO:0007669"/>
    <property type="project" value="InterPro"/>
</dbReference>
<dbReference type="FunFam" id="3.30.70.270:FF:000020">
    <property type="entry name" value="Transposon Tf2-6 polyprotein-like Protein"/>
    <property type="match status" value="1"/>
</dbReference>
<dbReference type="Gene3D" id="3.30.70.270">
    <property type="match status" value="2"/>
</dbReference>
<evidence type="ECO:0000259" key="9">
    <source>
        <dbReference type="PROSITE" id="PS50878"/>
    </source>
</evidence>
<keyword evidence="6" id="KW-0378">Hydrolase</keyword>
<dbReference type="InterPro" id="IPR001584">
    <property type="entry name" value="Integrase_cat-core"/>
</dbReference>
<feature type="compositionally biased region" description="Basic residues" evidence="8">
    <location>
        <begin position="1359"/>
        <end position="1369"/>
    </location>
</feature>
<evidence type="ECO:0000256" key="4">
    <source>
        <dbReference type="ARBA" id="ARBA00022722"/>
    </source>
</evidence>
<dbReference type="PROSITE" id="PS50994">
    <property type="entry name" value="INTEGRASE"/>
    <property type="match status" value="1"/>
</dbReference>
<keyword evidence="12" id="KW-1185">Reference proteome</keyword>
<keyword evidence="3" id="KW-0548">Nucleotidyltransferase</keyword>
<dbReference type="InterPro" id="IPR021109">
    <property type="entry name" value="Peptidase_aspartic_dom_sf"/>
</dbReference>
<dbReference type="CDD" id="cd09274">
    <property type="entry name" value="RNase_HI_RT_Ty3"/>
    <property type="match status" value="1"/>
</dbReference>
<dbReference type="EC" id="2.7.7.49" evidence="1"/>
<evidence type="ECO:0000313" key="11">
    <source>
        <dbReference type="EMBL" id="CAB0041538.1"/>
    </source>
</evidence>
<keyword evidence="5" id="KW-0255">Endonuclease</keyword>
<dbReference type="Pfam" id="PF00665">
    <property type="entry name" value="rve"/>
    <property type="match status" value="1"/>
</dbReference>
<dbReference type="SUPFAM" id="SSF53098">
    <property type="entry name" value="Ribonuclease H-like"/>
    <property type="match status" value="1"/>
</dbReference>
<gene>
    <name evidence="11" type="ORF">TBRA_LOCUS13205</name>
</gene>
<feature type="compositionally biased region" description="Polar residues" evidence="8">
    <location>
        <begin position="43"/>
        <end position="59"/>
    </location>
</feature>
<dbReference type="InterPro" id="IPR043128">
    <property type="entry name" value="Rev_trsase/Diguanyl_cyclase"/>
</dbReference>
<dbReference type="Gene3D" id="3.10.10.10">
    <property type="entry name" value="HIV Type 1 Reverse Transcriptase, subunit A, domain 1"/>
    <property type="match status" value="1"/>
</dbReference>
<dbReference type="GO" id="GO:0004519">
    <property type="term" value="F:endonuclease activity"/>
    <property type="evidence" value="ECO:0007669"/>
    <property type="project" value="UniProtKB-KW"/>
</dbReference>
<dbReference type="FunFam" id="3.10.20.370:FF:000001">
    <property type="entry name" value="Retrovirus-related Pol polyprotein from transposon 17.6-like protein"/>
    <property type="match status" value="1"/>
</dbReference>
<sequence length="1375" mass="156156">MPTGRKSPAKNIAAKRARASPTPVKPRKRPNTLLGVNKHLVAPTSTQPTAARSDQATNPQQSTSKSTQSTAAETAEGQQEATQQSTSKSTQSTAAETAEGQQEAPQQSTSKSTQSTAAETAEGQQEAPQQSTSKSTQSTAAETAEGQQEPPQQSTSHATGGSTQNAAAEVAEIQQEPPLPPPRHHNSTTMANAAFNFEEFARALMTVRPALPTFGGLDHECPEKYLERCTTYITATHLPESQQVSTLHEGLQGEAKKWWQNYQVMELDFASYQRLVKSRWSAANSKAGLSGAKEKDGKLEEGGRPRRAFRQPELSNLEEEGGRLLNIRVLFKNKETQATFDLGATHNFIDPSLLEEKEIQPTYQSSVDLAIIDSRTDVIGKAMVNLRINDKEFRFCALVALRLRHKLVLGIPFVEKEQVIMDFHRHVVHLGRDQRTTAAFISHPPSVLPDLPLPKHGFPPDYSRRVNELLRDFRHVLAPTGLGAGTTSTRHCIRLTDSRPFRLAPYHYSETKRTEIERQVQQMLAEGVIEPSHSPYNSPIVMAKKKDGTLRFCVDYRRLNEVTMDETQQIPRISDALKDLGDAKVFTTLDLKSGYWQIPMDETAKPYTAFTTPTGGSYQFRVMPFGLKGAPGTFQRLMSQEVLSGYLNKFCIVYLDDIIIYSKDWGSHLEHLARVLERLSVHKLRCASDKVHIGEQTIEFLGFLVDPHGNEVKPSYLRALRETPKPRSKRELQSFLGACNWLREYVPNMSHLLQPLTDLLRKGKSFYWSEKSQADFERAKEAFEGPLRLDRPTPGLPFVLQTDASARGMGAVLYQQVGDRRRIIAYASAKFTPAESRYHCNEQECLAIVWAIKRFRPYLEDQPFTLRTDSRTITWLNRFKGTRDKLLRWALLLQEFQFTIEHCPGRLNELPDVLSRDPCEEATEDRGNTDRIYRPIRPSATENHQPPQLGLIAATNDPMEWIKNQQQRCTDLVKEGRLRHTKHHNGLWWAKYREKGHWRILVPQDSVPELIRRHHDDIAVGHPGADETLRKIRRHYLWRGMFVDVRKYVQKCEVCQRIKKAVRIPTPQSSHTPKEPWEIVALDLMGPYPTTEEGHKHILVVTDLFSRWVEAFPVRATDAATLAQIIEENVFARWGFPRAVLTDNGSQFAGKKWASICATWQVLQWTTAIYHPRANPTERRNQEVKIALRIQLKNRPHNLWDQELPKIVFQLRNRKNAATGLTPSEVLLGRELLLPGEWRLRAAFNPEIEKKFSDIRKHQQDYQKARNTTDEPFPSFAVGDLVLLKASLFSKASKNVCASLGHEWEGPFAIKEVIRPGLYIVDKRKGLKVHASRLKAYHQGEQKIPPESAAPDQPATTPRGRRLRPRRKMKLNEIK</sequence>
<dbReference type="InterPro" id="IPR041588">
    <property type="entry name" value="Integrase_H2C2"/>
</dbReference>
<evidence type="ECO:0000256" key="8">
    <source>
        <dbReference type="SAM" id="MobiDB-lite"/>
    </source>
</evidence>
<evidence type="ECO:0000313" key="12">
    <source>
        <dbReference type="Proteomes" id="UP000479190"/>
    </source>
</evidence>
<feature type="domain" description="Integrase catalytic" evidence="10">
    <location>
        <begin position="1072"/>
        <end position="1231"/>
    </location>
</feature>
<keyword evidence="7" id="KW-0695">RNA-directed DNA polymerase</keyword>
<proteinExistence type="predicted"/>
<reference evidence="11 12" key="1">
    <citation type="submission" date="2020-02" db="EMBL/GenBank/DDBJ databases">
        <authorList>
            <person name="Ferguson B K."/>
        </authorList>
    </citation>
    <scope>NUCLEOTIDE SEQUENCE [LARGE SCALE GENOMIC DNA]</scope>
</reference>
<dbReference type="PANTHER" id="PTHR37984:SF5">
    <property type="entry name" value="PROTEIN NYNRIN-LIKE"/>
    <property type="match status" value="1"/>
</dbReference>
<dbReference type="GO" id="GO:0015074">
    <property type="term" value="P:DNA integration"/>
    <property type="evidence" value="ECO:0007669"/>
    <property type="project" value="InterPro"/>
</dbReference>
<dbReference type="PANTHER" id="PTHR37984">
    <property type="entry name" value="PROTEIN CBG26694"/>
    <property type="match status" value="1"/>
</dbReference>
<evidence type="ECO:0000256" key="1">
    <source>
        <dbReference type="ARBA" id="ARBA00012493"/>
    </source>
</evidence>
<organism evidence="11 12">
    <name type="scientific">Trichogramma brassicae</name>
    <dbReference type="NCBI Taxonomy" id="86971"/>
    <lineage>
        <taxon>Eukaryota</taxon>
        <taxon>Metazoa</taxon>
        <taxon>Ecdysozoa</taxon>
        <taxon>Arthropoda</taxon>
        <taxon>Hexapoda</taxon>
        <taxon>Insecta</taxon>
        <taxon>Pterygota</taxon>
        <taxon>Neoptera</taxon>
        <taxon>Endopterygota</taxon>
        <taxon>Hymenoptera</taxon>
        <taxon>Apocrita</taxon>
        <taxon>Proctotrupomorpha</taxon>
        <taxon>Chalcidoidea</taxon>
        <taxon>Trichogrammatidae</taxon>
        <taxon>Trichogramma</taxon>
    </lineage>
</organism>
<feature type="compositionally biased region" description="Low complexity" evidence="8">
    <location>
        <begin position="60"/>
        <end position="153"/>
    </location>
</feature>
<evidence type="ECO:0000256" key="3">
    <source>
        <dbReference type="ARBA" id="ARBA00022695"/>
    </source>
</evidence>
<feature type="region of interest" description="Disordered" evidence="8">
    <location>
        <begin position="287"/>
        <end position="307"/>
    </location>
</feature>
<dbReference type="CDD" id="cd01647">
    <property type="entry name" value="RT_LTR"/>
    <property type="match status" value="1"/>
</dbReference>
<dbReference type="InterPro" id="IPR041373">
    <property type="entry name" value="RT_RNaseH"/>
</dbReference>
<feature type="domain" description="Reverse transcriptase" evidence="9">
    <location>
        <begin position="524"/>
        <end position="705"/>
    </location>
</feature>
<feature type="compositionally biased region" description="Polar residues" evidence="8">
    <location>
        <begin position="154"/>
        <end position="166"/>
    </location>
</feature>
<dbReference type="PROSITE" id="PS50878">
    <property type="entry name" value="RT_POL"/>
    <property type="match status" value="1"/>
</dbReference>
<dbReference type="SUPFAM" id="SSF56672">
    <property type="entry name" value="DNA/RNA polymerases"/>
    <property type="match status" value="1"/>
</dbReference>
<dbReference type="GO" id="GO:0042575">
    <property type="term" value="C:DNA polymerase complex"/>
    <property type="evidence" value="ECO:0007669"/>
    <property type="project" value="UniProtKB-ARBA"/>
</dbReference>
<dbReference type="GO" id="GO:0016787">
    <property type="term" value="F:hydrolase activity"/>
    <property type="evidence" value="ECO:0007669"/>
    <property type="project" value="UniProtKB-KW"/>
</dbReference>
<evidence type="ECO:0000256" key="7">
    <source>
        <dbReference type="ARBA" id="ARBA00022918"/>
    </source>
</evidence>
<evidence type="ECO:0000256" key="5">
    <source>
        <dbReference type="ARBA" id="ARBA00022759"/>
    </source>
</evidence>
<feature type="compositionally biased region" description="Basic and acidic residues" evidence="8">
    <location>
        <begin position="292"/>
        <end position="304"/>
    </location>
</feature>
<evidence type="ECO:0000256" key="2">
    <source>
        <dbReference type="ARBA" id="ARBA00022679"/>
    </source>
</evidence>
<dbReference type="Pfam" id="PF17921">
    <property type="entry name" value="Integrase_H2C2"/>
    <property type="match status" value="1"/>
</dbReference>
<dbReference type="EMBL" id="CADCXV010001121">
    <property type="protein sequence ID" value="CAB0041538.1"/>
    <property type="molecule type" value="Genomic_DNA"/>
</dbReference>
<name>A0A6H5IXK1_9HYME</name>
<feature type="region of interest" description="Disordered" evidence="8">
    <location>
        <begin position="1338"/>
        <end position="1375"/>
    </location>
</feature>
<dbReference type="FunFam" id="1.10.340.70:FF:000001">
    <property type="entry name" value="Retrovirus-related Pol polyprotein from transposon gypsy-like Protein"/>
    <property type="match status" value="1"/>
</dbReference>